<keyword evidence="16" id="KW-1185">Reference proteome</keyword>
<dbReference type="EMBL" id="ML119106">
    <property type="protein sequence ID" value="RPB17138.1"/>
    <property type="molecule type" value="Genomic_DNA"/>
</dbReference>
<evidence type="ECO:0000256" key="4">
    <source>
        <dbReference type="ARBA" id="ARBA00022490"/>
    </source>
</evidence>
<keyword evidence="4 10" id="KW-0963">Cytoplasm</keyword>
<dbReference type="Pfam" id="PF04065">
    <property type="entry name" value="Not3"/>
    <property type="match status" value="1"/>
</dbReference>
<dbReference type="InterPro" id="IPR007207">
    <property type="entry name" value="Not_N"/>
</dbReference>
<dbReference type="GO" id="GO:0005634">
    <property type="term" value="C:nucleus"/>
    <property type="evidence" value="ECO:0007669"/>
    <property type="project" value="UniProtKB-SubCell"/>
</dbReference>
<keyword evidence="10" id="KW-0010">Activator</keyword>
<dbReference type="AlphaFoldDB" id="A0A3N4L5T3"/>
<dbReference type="OrthoDB" id="293823at2759"/>
<feature type="domain" description="CCR4-Not complex component Not N-terminal" evidence="13">
    <location>
        <begin position="3"/>
        <end position="232"/>
    </location>
</feature>
<dbReference type="STRING" id="1392247.A0A3N4L5T3"/>
<accession>A0A3N4L5T3</accession>
<dbReference type="FunCoup" id="A0A3N4L5T3">
    <property type="interactions" value="416"/>
</dbReference>
<evidence type="ECO:0000256" key="2">
    <source>
        <dbReference type="ARBA" id="ARBA00004496"/>
    </source>
</evidence>
<evidence type="ECO:0000256" key="8">
    <source>
        <dbReference type="ARBA" id="ARBA00023163"/>
    </source>
</evidence>
<evidence type="ECO:0000256" key="10">
    <source>
        <dbReference type="PIRNR" id="PIRNR005290"/>
    </source>
</evidence>
<evidence type="ECO:0000256" key="7">
    <source>
        <dbReference type="ARBA" id="ARBA00023015"/>
    </source>
</evidence>
<evidence type="ECO:0000313" key="16">
    <source>
        <dbReference type="Proteomes" id="UP000277580"/>
    </source>
</evidence>
<dbReference type="InParanoid" id="A0A3N4L5T3"/>
<feature type="region of interest" description="Disordered" evidence="12">
    <location>
        <begin position="352"/>
        <end position="478"/>
    </location>
</feature>
<protein>
    <recommendedName>
        <fullName evidence="10">General negative regulator of transcription subunit</fullName>
    </recommendedName>
</protein>
<evidence type="ECO:0000256" key="1">
    <source>
        <dbReference type="ARBA" id="ARBA00004123"/>
    </source>
</evidence>
<evidence type="ECO:0000259" key="14">
    <source>
        <dbReference type="Pfam" id="PF04153"/>
    </source>
</evidence>
<comment type="function">
    <text evidence="10">Acts as component of the CCR4-NOT core complex, which in the nucleus seems to be a general transcription factor, and in the cytoplasm the major mRNA deadenylase involved in mRNA turnover. The NOT protein subcomplex negatively regulates the basal and activated transcription of many genes. Preferentially affects TC-type TATA element-dependent transcription. Could directly or indirectly inhibit component(s) of the general transcription machinery.</text>
</comment>
<dbReference type="InterPro" id="IPR040168">
    <property type="entry name" value="Not2/3/5"/>
</dbReference>
<evidence type="ECO:0000256" key="11">
    <source>
        <dbReference type="SAM" id="Coils"/>
    </source>
</evidence>
<dbReference type="Proteomes" id="UP000277580">
    <property type="component" value="Unassembled WGS sequence"/>
</dbReference>
<dbReference type="Pfam" id="PF04153">
    <property type="entry name" value="NOT2_3_5_C"/>
    <property type="match status" value="1"/>
</dbReference>
<dbReference type="InterPro" id="IPR012270">
    <property type="entry name" value="CCR4-NOT_su3/5"/>
</dbReference>
<feature type="compositionally biased region" description="Low complexity" evidence="12">
    <location>
        <begin position="304"/>
        <end position="315"/>
    </location>
</feature>
<dbReference type="GO" id="GO:0030015">
    <property type="term" value="C:CCR4-NOT core complex"/>
    <property type="evidence" value="ECO:0007669"/>
    <property type="project" value="UniProtKB-UniRule"/>
</dbReference>
<evidence type="ECO:0000256" key="6">
    <source>
        <dbReference type="ARBA" id="ARBA00022553"/>
    </source>
</evidence>
<dbReference type="GO" id="GO:0006355">
    <property type="term" value="P:regulation of DNA-templated transcription"/>
    <property type="evidence" value="ECO:0007669"/>
    <property type="project" value="InterPro"/>
</dbReference>
<dbReference type="InterPro" id="IPR038635">
    <property type="entry name" value="CCR4-NOT_su2/3/5_C_sf"/>
</dbReference>
<dbReference type="FunFam" id="2.30.30.1020:FF:000006">
    <property type="entry name" value="CCR4-NOT transcription complex, subunit 3"/>
    <property type="match status" value="1"/>
</dbReference>
<evidence type="ECO:0000256" key="9">
    <source>
        <dbReference type="ARBA" id="ARBA00023242"/>
    </source>
</evidence>
<comment type="similarity">
    <text evidence="3 10">Belongs to the CNOT2/3/5 family.</text>
</comment>
<feature type="compositionally biased region" description="Polar residues" evidence="12">
    <location>
        <begin position="453"/>
        <end position="466"/>
    </location>
</feature>
<dbReference type="PIRSF" id="PIRSF005290">
    <property type="entry name" value="NOT_su_3_5"/>
    <property type="match status" value="1"/>
</dbReference>
<keyword evidence="5 10" id="KW-0678">Repressor</keyword>
<feature type="region of interest" description="Disordered" evidence="12">
    <location>
        <begin position="247"/>
        <end position="283"/>
    </location>
</feature>
<organism evidence="15 16">
    <name type="scientific">Morchella conica CCBAS932</name>
    <dbReference type="NCBI Taxonomy" id="1392247"/>
    <lineage>
        <taxon>Eukaryota</taxon>
        <taxon>Fungi</taxon>
        <taxon>Dikarya</taxon>
        <taxon>Ascomycota</taxon>
        <taxon>Pezizomycotina</taxon>
        <taxon>Pezizomycetes</taxon>
        <taxon>Pezizales</taxon>
        <taxon>Morchellaceae</taxon>
        <taxon>Morchella</taxon>
    </lineage>
</organism>
<keyword evidence="9 10" id="KW-0539">Nucleus</keyword>
<sequence length="642" mass="72177">MSARKLQQEVERTFKRVAEGITQFESIYEKLNQCTNASQKEKLEDSLKREIKKLQRQRDQIKTWAASSEIKDKKPLMDERKKIEMQMEKFKAVEKEMKTKAYSKEGLMASTRLDPMAQKKADLVNFLSDCTTELDRQIEACEAEAESLTVTLKKGKKSDASKADRVAEVEKQVERHKWHQGKLELIMRLLENGQLDAEQVERVKDDIKFYVDSNQDVDFEEYENVYDELDLDEENAEDLFGIGADVDRMSSQDTQSIQDDLSEKPGSTKDSVVGGRRPSTQLKSPMPALATLHQVPITTNTIISNNGFPPSNGSSMKPAPLPARPAGEVLKYASVATAAAAADRNVGIAPLPPPPGMAPLPSPLNAPTGPSGMAPLPPPTASKQSSHRSGPASTPSATSPAPPISIPHTPSLDSSAIVSPSPKPASAISVSREPSNQPPEPSPEEAAPKPHTNGASSSSSAAQVDFTSPPVEESIYHLPPGLQDLMSSFENTKKRLVPQPGQVHRYLEYSLLNAPDTIDAEKPRHYKPTTKYDTARHYPQEPLPIFDDPLLYKRVDVDTLFYVFYYKQGTYQQYLAAKELKKQSWRFHKQYQTWFQRHEEPKTITEEYEQGTYRFFDYESTWMNRRKTDFKFAYKYLEDDVL</sequence>
<gene>
    <name evidence="15" type="ORF">P167DRAFT_479786</name>
</gene>
<comment type="subcellular location">
    <subcellularLocation>
        <location evidence="2 10">Cytoplasm</location>
    </subcellularLocation>
    <subcellularLocation>
        <location evidence="1 10">Nucleus</location>
    </subcellularLocation>
</comment>
<evidence type="ECO:0000313" key="15">
    <source>
        <dbReference type="EMBL" id="RPB17138.1"/>
    </source>
</evidence>
<feature type="domain" description="NOT2/NOT3/NOT5 C-terminal" evidence="14">
    <location>
        <begin position="509"/>
        <end position="637"/>
    </location>
</feature>
<dbReference type="PANTHER" id="PTHR23326">
    <property type="entry name" value="CCR4 NOT-RELATED"/>
    <property type="match status" value="1"/>
</dbReference>
<feature type="region of interest" description="Disordered" evidence="12">
    <location>
        <begin position="303"/>
        <end position="322"/>
    </location>
</feature>
<keyword evidence="8 10" id="KW-0804">Transcription</keyword>
<keyword evidence="7 10" id="KW-0805">Transcription regulation</keyword>
<evidence type="ECO:0000256" key="5">
    <source>
        <dbReference type="ARBA" id="ARBA00022491"/>
    </source>
</evidence>
<dbReference type="InterPro" id="IPR007282">
    <property type="entry name" value="NOT2/3/5_C"/>
</dbReference>
<dbReference type="Gene3D" id="2.30.30.1020">
    <property type="entry name" value="CCR4-NOT complex subunit 2/3/5, C-terminal domain"/>
    <property type="match status" value="1"/>
</dbReference>
<dbReference type="GO" id="GO:0000289">
    <property type="term" value="P:nuclear-transcribed mRNA poly(A) tail shortening"/>
    <property type="evidence" value="ECO:0007669"/>
    <property type="project" value="UniProtKB-ARBA"/>
</dbReference>
<evidence type="ECO:0000259" key="13">
    <source>
        <dbReference type="Pfam" id="PF04065"/>
    </source>
</evidence>
<reference evidence="15 16" key="1">
    <citation type="journal article" date="2018" name="Nat. Ecol. Evol.">
        <title>Pezizomycetes genomes reveal the molecular basis of ectomycorrhizal truffle lifestyle.</title>
        <authorList>
            <person name="Murat C."/>
            <person name="Payen T."/>
            <person name="Noel B."/>
            <person name="Kuo A."/>
            <person name="Morin E."/>
            <person name="Chen J."/>
            <person name="Kohler A."/>
            <person name="Krizsan K."/>
            <person name="Balestrini R."/>
            <person name="Da Silva C."/>
            <person name="Montanini B."/>
            <person name="Hainaut M."/>
            <person name="Levati E."/>
            <person name="Barry K.W."/>
            <person name="Belfiori B."/>
            <person name="Cichocki N."/>
            <person name="Clum A."/>
            <person name="Dockter R.B."/>
            <person name="Fauchery L."/>
            <person name="Guy J."/>
            <person name="Iotti M."/>
            <person name="Le Tacon F."/>
            <person name="Lindquist E.A."/>
            <person name="Lipzen A."/>
            <person name="Malagnac F."/>
            <person name="Mello A."/>
            <person name="Molinier V."/>
            <person name="Miyauchi S."/>
            <person name="Poulain J."/>
            <person name="Riccioni C."/>
            <person name="Rubini A."/>
            <person name="Sitrit Y."/>
            <person name="Splivallo R."/>
            <person name="Traeger S."/>
            <person name="Wang M."/>
            <person name="Zifcakova L."/>
            <person name="Wipf D."/>
            <person name="Zambonelli A."/>
            <person name="Paolocci F."/>
            <person name="Nowrousian M."/>
            <person name="Ottonello S."/>
            <person name="Baldrian P."/>
            <person name="Spatafora J.W."/>
            <person name="Henrissat B."/>
            <person name="Nagy L.G."/>
            <person name="Aury J.M."/>
            <person name="Wincker P."/>
            <person name="Grigoriev I.V."/>
            <person name="Bonfante P."/>
            <person name="Martin F.M."/>
        </authorList>
    </citation>
    <scope>NUCLEOTIDE SEQUENCE [LARGE SCALE GENOMIC DNA]</scope>
    <source>
        <strain evidence="15 16">CCBAS932</strain>
    </source>
</reference>
<keyword evidence="11" id="KW-0175">Coiled coil</keyword>
<feature type="coiled-coil region" evidence="11">
    <location>
        <begin position="37"/>
        <end position="96"/>
    </location>
</feature>
<proteinExistence type="inferred from homology"/>
<dbReference type="GO" id="GO:0000932">
    <property type="term" value="C:P-body"/>
    <property type="evidence" value="ECO:0007669"/>
    <property type="project" value="UniProtKB-UniRule"/>
</dbReference>
<feature type="compositionally biased region" description="Pro residues" evidence="12">
    <location>
        <begin position="352"/>
        <end position="364"/>
    </location>
</feature>
<evidence type="ECO:0000256" key="3">
    <source>
        <dbReference type="ARBA" id="ARBA00007682"/>
    </source>
</evidence>
<evidence type="ECO:0000256" key="12">
    <source>
        <dbReference type="SAM" id="MobiDB-lite"/>
    </source>
</evidence>
<keyword evidence="6" id="KW-0597">Phosphoprotein</keyword>
<name>A0A3N4L5T3_9PEZI</name>